<gene>
    <name evidence="2" type="ORF">GY632_2397</name>
</gene>
<proteinExistence type="predicted"/>
<sequence length="159" mass="17443">MKRSNNDTQRPTHYTCMASRTPRPSLLGFCVNACQDMSRRTGSSGEPSHHLCTGHTEPVLALVPPSLGARRQLRQGRFEVDDVQGADAASQAAKLRTTLFALYETDDTEHRTLSPSHRGRGPVFLEINTRVASSKKSKKSKLRLRKSDGKPAGGSDPPF</sequence>
<evidence type="ECO:0000313" key="2">
    <source>
        <dbReference type="EMBL" id="KAF3897200.1"/>
    </source>
</evidence>
<dbReference type="AlphaFoldDB" id="A0A9P5CZR5"/>
<dbReference type="EMBL" id="JAAQVJ010000057">
    <property type="protein sequence ID" value="KAF3897200.1"/>
    <property type="molecule type" value="Genomic_DNA"/>
</dbReference>
<dbReference type="Proteomes" id="UP000749309">
    <property type="component" value="Unassembled WGS sequence"/>
</dbReference>
<accession>A0A9P5CZR5</accession>
<reference evidence="2" key="1">
    <citation type="submission" date="2020-03" db="EMBL/GenBank/DDBJ databases">
        <title>Whole Genome Sequence of Trichophyton interdigitale from India.</title>
        <authorList>
            <person name="Kumar P."/>
        </authorList>
    </citation>
    <scope>NUCLEOTIDE SEQUENCE</scope>
    <source>
        <strain evidence="2">UCMS-IGIB-CI14</strain>
    </source>
</reference>
<feature type="region of interest" description="Disordered" evidence="1">
    <location>
        <begin position="108"/>
        <end position="159"/>
    </location>
</feature>
<protein>
    <submittedName>
        <fullName evidence="2">Uncharacterized protein</fullName>
    </submittedName>
</protein>
<evidence type="ECO:0000313" key="3">
    <source>
        <dbReference type="Proteomes" id="UP000749309"/>
    </source>
</evidence>
<name>A0A9P5CZR5_9EURO</name>
<comment type="caution">
    <text evidence="2">The sequence shown here is derived from an EMBL/GenBank/DDBJ whole genome shotgun (WGS) entry which is preliminary data.</text>
</comment>
<organism evidence="2 3">
    <name type="scientific">Trichophyton interdigitale</name>
    <dbReference type="NCBI Taxonomy" id="101480"/>
    <lineage>
        <taxon>Eukaryota</taxon>
        <taxon>Fungi</taxon>
        <taxon>Dikarya</taxon>
        <taxon>Ascomycota</taxon>
        <taxon>Pezizomycotina</taxon>
        <taxon>Eurotiomycetes</taxon>
        <taxon>Eurotiomycetidae</taxon>
        <taxon>Onygenales</taxon>
        <taxon>Arthrodermataceae</taxon>
        <taxon>Trichophyton</taxon>
    </lineage>
</organism>
<evidence type="ECO:0000256" key="1">
    <source>
        <dbReference type="SAM" id="MobiDB-lite"/>
    </source>
</evidence>
<feature type="compositionally biased region" description="Basic residues" evidence="1">
    <location>
        <begin position="133"/>
        <end position="144"/>
    </location>
</feature>